<feature type="transmembrane region" description="Helical" evidence="1">
    <location>
        <begin position="12"/>
        <end position="28"/>
    </location>
</feature>
<dbReference type="OMA" id="GHIYLRR"/>
<sequence>MSRQSSQKRPWLAAGLTLLVVGLGQFYLRRWLRALGWVSLAVVTTLVFVPQSVLTDPAAASFWDGAPLAFVGLLSVFDAYVLATQHNVRLESQNPETPRCPACHRELEANLTFCQWCANELPEGEAANFATTDETDGDS</sequence>
<dbReference type="GeneID" id="14207136"/>
<accession>A0A1I3KXK3</accession>
<evidence type="ECO:0000313" key="3">
    <source>
        <dbReference type="EMBL" id="SFI77261.1"/>
    </source>
</evidence>
<dbReference type="OrthoDB" id="204947at2157"/>
<feature type="domain" description="DUF7575" evidence="2">
    <location>
        <begin position="96"/>
        <end position="122"/>
    </location>
</feature>
<feature type="transmembrane region" description="Helical" evidence="1">
    <location>
        <begin position="65"/>
        <end position="83"/>
    </location>
</feature>
<evidence type="ECO:0000313" key="4">
    <source>
        <dbReference type="Proteomes" id="UP000182829"/>
    </source>
</evidence>
<dbReference type="RefSeq" id="WP_005575452.1">
    <property type="nucleotide sequence ID" value="NZ_FORO01000005.1"/>
</dbReference>
<dbReference type="AlphaFoldDB" id="A0A1I3KXK3"/>
<evidence type="ECO:0000259" key="2">
    <source>
        <dbReference type="Pfam" id="PF24460"/>
    </source>
</evidence>
<dbReference type="InterPro" id="IPR055997">
    <property type="entry name" value="DUF7575"/>
</dbReference>
<keyword evidence="1" id="KW-1133">Transmembrane helix</keyword>
<keyword evidence="1" id="KW-0812">Transmembrane</keyword>
<evidence type="ECO:0000256" key="1">
    <source>
        <dbReference type="SAM" id="Phobius"/>
    </source>
</evidence>
<dbReference type="Proteomes" id="UP000182829">
    <property type="component" value="Unassembled WGS sequence"/>
</dbReference>
<protein>
    <recommendedName>
        <fullName evidence="2">DUF7575 domain-containing protein</fullName>
    </recommendedName>
</protein>
<reference evidence="3 4" key="1">
    <citation type="submission" date="2016-10" db="EMBL/GenBank/DDBJ databases">
        <authorList>
            <person name="de Groot N.N."/>
        </authorList>
    </citation>
    <scope>NUCLEOTIDE SEQUENCE [LARGE SCALE GENOMIC DNA]</scope>
    <source>
        <strain evidence="3 4">SP2</strain>
    </source>
</reference>
<feature type="transmembrane region" description="Helical" evidence="1">
    <location>
        <begin position="35"/>
        <end position="53"/>
    </location>
</feature>
<name>A0A1I3KXK3_9EURY</name>
<proteinExistence type="predicted"/>
<organism evidence="3 4">
    <name type="scientific">Natronobacterium gregoryi</name>
    <dbReference type="NCBI Taxonomy" id="44930"/>
    <lineage>
        <taxon>Archaea</taxon>
        <taxon>Methanobacteriati</taxon>
        <taxon>Methanobacteriota</taxon>
        <taxon>Stenosarchaea group</taxon>
        <taxon>Halobacteria</taxon>
        <taxon>Halobacteriales</taxon>
        <taxon>Natrialbaceae</taxon>
        <taxon>Natronobacterium</taxon>
    </lineage>
</organism>
<dbReference type="EMBL" id="FORO01000005">
    <property type="protein sequence ID" value="SFI77261.1"/>
    <property type="molecule type" value="Genomic_DNA"/>
</dbReference>
<gene>
    <name evidence="3" type="ORF">SAMN05443661_10575</name>
</gene>
<keyword evidence="1" id="KW-0472">Membrane</keyword>
<dbReference type="Pfam" id="PF24460">
    <property type="entry name" value="DUF7575"/>
    <property type="match status" value="1"/>
</dbReference>